<keyword evidence="3" id="KW-1185">Reference proteome</keyword>
<sequence>MESTRIKLTVEEINKELGPVCVLQEPTQKLDTIKYIRTSTKVDGPPTSLLINSPSPILFTDNPLMFHSPEKFCTPMRQLRSNNPPISDHLNSIRY</sequence>
<evidence type="ECO:0000256" key="1">
    <source>
        <dbReference type="SAM" id="MobiDB-lite"/>
    </source>
</evidence>
<reference evidence="2 3" key="1">
    <citation type="submission" date="2020-11" db="EMBL/GenBank/DDBJ databases">
        <title>Kefir isolates.</title>
        <authorList>
            <person name="Marcisauskas S."/>
            <person name="Kim Y."/>
            <person name="Blasche S."/>
        </authorList>
    </citation>
    <scope>NUCLEOTIDE SEQUENCE [LARGE SCALE GENOMIC DNA]</scope>
    <source>
        <strain evidence="2 3">OG2</strain>
    </source>
</reference>
<gene>
    <name evidence="2" type="ORF">C6P45_000166</name>
</gene>
<dbReference type="AlphaFoldDB" id="A0A9P7BAC3"/>
<evidence type="ECO:0000313" key="3">
    <source>
        <dbReference type="Proteomes" id="UP000750334"/>
    </source>
</evidence>
<dbReference type="EMBL" id="PUHR01000101">
    <property type="protein sequence ID" value="KAG0666957.1"/>
    <property type="molecule type" value="Genomic_DNA"/>
</dbReference>
<organism evidence="2 3">
    <name type="scientific">Maudiozyma exigua</name>
    <name type="common">Yeast</name>
    <name type="synonym">Kazachstania exigua</name>
    <dbReference type="NCBI Taxonomy" id="34358"/>
    <lineage>
        <taxon>Eukaryota</taxon>
        <taxon>Fungi</taxon>
        <taxon>Dikarya</taxon>
        <taxon>Ascomycota</taxon>
        <taxon>Saccharomycotina</taxon>
        <taxon>Saccharomycetes</taxon>
        <taxon>Saccharomycetales</taxon>
        <taxon>Saccharomycetaceae</taxon>
        <taxon>Maudiozyma</taxon>
    </lineage>
</organism>
<accession>A0A9P7BAC3</accession>
<protein>
    <submittedName>
        <fullName evidence="2">Uncharacterized protein</fullName>
    </submittedName>
</protein>
<name>A0A9P7BAC3_MAUEX</name>
<feature type="region of interest" description="Disordered" evidence="1">
    <location>
        <begin position="75"/>
        <end position="95"/>
    </location>
</feature>
<comment type="caution">
    <text evidence="2">The sequence shown here is derived from an EMBL/GenBank/DDBJ whole genome shotgun (WGS) entry which is preliminary data.</text>
</comment>
<evidence type="ECO:0000313" key="2">
    <source>
        <dbReference type="EMBL" id="KAG0666957.1"/>
    </source>
</evidence>
<proteinExistence type="predicted"/>
<dbReference type="Proteomes" id="UP000750334">
    <property type="component" value="Unassembled WGS sequence"/>
</dbReference>